<dbReference type="Pfam" id="PF00109">
    <property type="entry name" value="ketoacyl-synt"/>
    <property type="match status" value="1"/>
</dbReference>
<dbReference type="GO" id="GO:0006633">
    <property type="term" value="P:fatty acid biosynthetic process"/>
    <property type="evidence" value="ECO:0007669"/>
    <property type="project" value="TreeGrafter"/>
</dbReference>
<reference evidence="5 6" key="1">
    <citation type="submission" date="2018-07" db="EMBL/GenBank/DDBJ databases">
        <title>Streptomyces species from bats.</title>
        <authorList>
            <person name="Dunlap C."/>
        </authorList>
    </citation>
    <scope>NUCLEOTIDE SEQUENCE [LARGE SCALE GENOMIC DNA]</scope>
    <source>
        <strain evidence="5 6">AC230</strain>
    </source>
</reference>
<comment type="similarity">
    <text evidence="1 3">Belongs to the thiolase-like superfamily. Beta-ketoacyl-ACP synthases family.</text>
</comment>
<dbReference type="Proteomes" id="UP000253741">
    <property type="component" value="Unassembled WGS sequence"/>
</dbReference>
<keyword evidence="6" id="KW-1185">Reference proteome</keyword>
<dbReference type="Gene3D" id="3.40.47.10">
    <property type="match status" value="1"/>
</dbReference>
<dbReference type="RefSeq" id="WP_114627244.1">
    <property type="nucleotide sequence ID" value="NZ_QQNA01000341.1"/>
</dbReference>
<dbReference type="OrthoDB" id="9808669at2"/>
<evidence type="ECO:0000256" key="3">
    <source>
        <dbReference type="RuleBase" id="RU003694"/>
    </source>
</evidence>
<dbReference type="GO" id="GO:0004315">
    <property type="term" value="F:3-oxoacyl-[acyl-carrier-protein] synthase activity"/>
    <property type="evidence" value="ECO:0007669"/>
    <property type="project" value="TreeGrafter"/>
</dbReference>
<evidence type="ECO:0000313" key="6">
    <source>
        <dbReference type="Proteomes" id="UP000253741"/>
    </source>
</evidence>
<dbReference type="InterPro" id="IPR016039">
    <property type="entry name" value="Thiolase-like"/>
</dbReference>
<sequence length="427" mass="43875">MTGAHRGGRVRVAVTGIGVRSPAGNTPDEVFATLLAARSTAAVVPGLAERGMAVRFACLVPFFDTDAHIGRREARQIDRPTALVLCAAADAVADAALTPVAEPERAGVQIGTGVGGLASMEATTRDHGERPSAMPVHTVPRTMANSAACRIAMRHGFHGECTTYATACASGTTAIGEAARRIRHGELDVALAGGVDAPVTPVIMGGFHRLRALSVRNEAPERASRPFDADRDGFVMGEGAAVLVLERWDRARARGARIHGEIAGYAATCDAFHIVAPRPDGEPASRCMRLALADAGCAPADIGHINAHGTSTLLNDRSEARAIARCFDGHSPPVTAMKGVTGHLVGGSGALEAALALLCADRGLVPPVANLRSSPEAGMVDLVVGAPRAVPPAPVLSNSFGFGGQNSCLVLAPAPAGDRPATTRALR</sequence>
<evidence type="ECO:0000256" key="1">
    <source>
        <dbReference type="ARBA" id="ARBA00008467"/>
    </source>
</evidence>
<gene>
    <name evidence="5" type="ORF">DVH02_31400</name>
</gene>
<dbReference type="FunFam" id="3.40.47.10:FF:000018">
    <property type="entry name" value="3-oxoacyl-[acyl-carrier-protein] synthase 2"/>
    <property type="match status" value="1"/>
</dbReference>
<dbReference type="CDD" id="cd00834">
    <property type="entry name" value="KAS_I_II"/>
    <property type="match status" value="1"/>
</dbReference>
<dbReference type="AlphaFoldDB" id="A0A370AZD5"/>
<dbReference type="PROSITE" id="PS52004">
    <property type="entry name" value="KS3_2"/>
    <property type="match status" value="1"/>
</dbReference>
<dbReference type="PANTHER" id="PTHR11712">
    <property type="entry name" value="POLYKETIDE SYNTHASE-RELATED"/>
    <property type="match status" value="1"/>
</dbReference>
<comment type="caution">
    <text evidence="5">The sequence shown here is derived from an EMBL/GenBank/DDBJ whole genome shotgun (WGS) entry which is preliminary data.</text>
</comment>
<dbReference type="InterPro" id="IPR014030">
    <property type="entry name" value="Ketoacyl_synth_N"/>
</dbReference>
<organism evidence="5 6">
    <name type="scientific">Streptomyces corynorhini</name>
    <dbReference type="NCBI Taxonomy" id="2282652"/>
    <lineage>
        <taxon>Bacteria</taxon>
        <taxon>Bacillati</taxon>
        <taxon>Actinomycetota</taxon>
        <taxon>Actinomycetes</taxon>
        <taxon>Kitasatosporales</taxon>
        <taxon>Streptomycetaceae</taxon>
        <taxon>Streptomyces</taxon>
    </lineage>
</organism>
<dbReference type="InterPro" id="IPR014031">
    <property type="entry name" value="Ketoacyl_synth_C"/>
</dbReference>
<dbReference type="InterPro" id="IPR020841">
    <property type="entry name" value="PKS_Beta-ketoAc_synthase_dom"/>
</dbReference>
<feature type="domain" description="Ketosynthase family 3 (KS3)" evidence="4">
    <location>
        <begin position="9"/>
        <end position="413"/>
    </location>
</feature>
<evidence type="ECO:0000256" key="2">
    <source>
        <dbReference type="ARBA" id="ARBA00022679"/>
    </source>
</evidence>
<dbReference type="NCBIfam" id="NF005589">
    <property type="entry name" value="PRK07314.1"/>
    <property type="match status" value="1"/>
</dbReference>
<dbReference type="EMBL" id="QQNA01000341">
    <property type="protein sequence ID" value="RDG33479.1"/>
    <property type="molecule type" value="Genomic_DNA"/>
</dbReference>
<proteinExistence type="inferred from homology"/>
<accession>A0A370AZD5</accession>
<dbReference type="SUPFAM" id="SSF53901">
    <property type="entry name" value="Thiolase-like"/>
    <property type="match status" value="2"/>
</dbReference>
<dbReference type="Pfam" id="PF02801">
    <property type="entry name" value="Ketoacyl-synt_C"/>
    <property type="match status" value="1"/>
</dbReference>
<dbReference type="SMART" id="SM00825">
    <property type="entry name" value="PKS_KS"/>
    <property type="match status" value="1"/>
</dbReference>
<protein>
    <submittedName>
        <fullName evidence="5">Beta-ketoacyl-[acyl-carrier-protein] synthase family protein</fullName>
    </submittedName>
</protein>
<evidence type="ECO:0000259" key="4">
    <source>
        <dbReference type="PROSITE" id="PS52004"/>
    </source>
</evidence>
<dbReference type="InterPro" id="IPR000794">
    <property type="entry name" value="Beta-ketoacyl_synthase"/>
</dbReference>
<dbReference type="PANTHER" id="PTHR11712:SF347">
    <property type="entry name" value="BETA KETOACYL-ACYL CARRIER PROTEIN SYNTHASE"/>
    <property type="match status" value="1"/>
</dbReference>
<evidence type="ECO:0000313" key="5">
    <source>
        <dbReference type="EMBL" id="RDG33479.1"/>
    </source>
</evidence>
<keyword evidence="2 3" id="KW-0808">Transferase</keyword>
<name>A0A370AZD5_9ACTN</name>